<protein>
    <recommendedName>
        <fullName evidence="3">Autotransporter domain-containing protein</fullName>
    </recommendedName>
</protein>
<reference evidence="1" key="1">
    <citation type="submission" date="2021-11" db="EMBL/GenBank/DDBJ databases">
        <title>Australian commercial rhizobial inoculants.</title>
        <authorList>
            <person name="Kohlmeier M.G."/>
            <person name="O'Hara G.W."/>
            <person name="Colombi E."/>
            <person name="Ramsay J.P."/>
            <person name="Terpolilli J."/>
        </authorList>
    </citation>
    <scope>NUCLEOTIDE SEQUENCE</scope>
    <source>
        <strain evidence="1">CC829</strain>
    </source>
</reference>
<keyword evidence="2" id="KW-1185">Reference proteome</keyword>
<evidence type="ECO:0000313" key="2">
    <source>
        <dbReference type="Proteomes" id="UP001430990"/>
    </source>
</evidence>
<accession>A0ABY3QWB5</accession>
<dbReference type="InterPro" id="IPR036709">
    <property type="entry name" value="Autotransporte_beta_dom_sf"/>
</dbReference>
<dbReference type="SUPFAM" id="SSF103515">
    <property type="entry name" value="Autotransporter"/>
    <property type="match status" value="1"/>
</dbReference>
<dbReference type="EMBL" id="CP088100">
    <property type="protein sequence ID" value="UFW90325.1"/>
    <property type="molecule type" value="Genomic_DNA"/>
</dbReference>
<dbReference type="RefSeq" id="WP_231144601.1">
    <property type="nucleotide sequence ID" value="NZ_CP088100.1"/>
</dbReference>
<evidence type="ECO:0000313" key="1">
    <source>
        <dbReference type="EMBL" id="UFW90325.1"/>
    </source>
</evidence>
<name>A0ABY3QWB5_9BRAD</name>
<gene>
    <name evidence="1" type="ORF">BjapCC829_18050</name>
</gene>
<organism evidence="1 2">
    <name type="scientific">Bradyrhizobium barranii</name>
    <dbReference type="NCBI Taxonomy" id="2992140"/>
    <lineage>
        <taxon>Bacteria</taxon>
        <taxon>Pseudomonadati</taxon>
        <taxon>Pseudomonadota</taxon>
        <taxon>Alphaproteobacteria</taxon>
        <taxon>Hyphomicrobiales</taxon>
        <taxon>Nitrobacteraceae</taxon>
        <taxon>Bradyrhizobium</taxon>
    </lineage>
</organism>
<sequence length="48" mass="5061">MLNNAAVAGFGFDYRASRNVSVFGAVEGMMMSDRSRTGTAKGGVRVAF</sequence>
<dbReference type="Proteomes" id="UP001430990">
    <property type="component" value="Chromosome"/>
</dbReference>
<evidence type="ECO:0008006" key="3">
    <source>
        <dbReference type="Google" id="ProtNLM"/>
    </source>
</evidence>
<proteinExistence type="predicted"/>